<organism evidence="1 2">
    <name type="scientific">Rhodobacter capsulatus</name>
    <name type="common">Rhodopseudomonas capsulata</name>
    <dbReference type="NCBI Taxonomy" id="1061"/>
    <lineage>
        <taxon>Bacteria</taxon>
        <taxon>Pseudomonadati</taxon>
        <taxon>Pseudomonadota</taxon>
        <taxon>Alphaproteobacteria</taxon>
        <taxon>Rhodobacterales</taxon>
        <taxon>Rhodobacter group</taxon>
        <taxon>Rhodobacter</taxon>
    </lineage>
</organism>
<reference evidence="1 2" key="1">
    <citation type="submission" date="2016-10" db="EMBL/GenBank/DDBJ databases">
        <authorList>
            <person name="de Groot N.N."/>
        </authorList>
    </citation>
    <scope>NUCLEOTIDE SEQUENCE [LARGE SCALE GENOMIC DNA]</scope>
    <source>
        <strain evidence="2">DSM 938 / 37b4</strain>
    </source>
</reference>
<dbReference type="OrthoDB" id="3783712at2"/>
<keyword evidence="1" id="KW-0808">Transferase</keyword>
<dbReference type="GO" id="GO:0032259">
    <property type="term" value="P:methylation"/>
    <property type="evidence" value="ECO:0007669"/>
    <property type="project" value="UniProtKB-KW"/>
</dbReference>
<sequence>MGFFDFLRSVARYESDDYAIGRLNQRHRKLIAPIAADLAGARVLDLAAHDGRWSYAFAAAGAAAVVGIEGRQHLIERFAEFPQDAAAARVTLRCGDIFDAMEADLAAGARYDVIGVLGIFYHIMDHFRLLQLVTRFQPRLVLLDSEFSQRPGQVIDLVREDPSKDLNALAQVAGQDKALIGIPSLGALEAMADVLGYTTDWVNWSDVRPNKRRFVADYFRPKGKRRATCVLRPKA</sequence>
<dbReference type="InterPro" id="IPR029063">
    <property type="entry name" value="SAM-dependent_MTases_sf"/>
</dbReference>
<proteinExistence type="predicted"/>
<dbReference type="Gene3D" id="3.40.50.150">
    <property type="entry name" value="Vaccinia Virus protein VP39"/>
    <property type="match status" value="1"/>
</dbReference>
<gene>
    <name evidence="1" type="ORF">SAMN04244550_03211</name>
</gene>
<dbReference type="EMBL" id="FNAY01000024">
    <property type="protein sequence ID" value="SDF98318.1"/>
    <property type="molecule type" value="Genomic_DNA"/>
</dbReference>
<dbReference type="GO" id="GO:0008168">
    <property type="term" value="F:methyltransferase activity"/>
    <property type="evidence" value="ECO:0007669"/>
    <property type="project" value="UniProtKB-KW"/>
</dbReference>
<keyword evidence="1" id="KW-0489">Methyltransferase</keyword>
<dbReference type="Proteomes" id="UP000183812">
    <property type="component" value="Unassembled WGS sequence"/>
</dbReference>
<dbReference type="RefSeq" id="WP_074555857.1">
    <property type="nucleotide sequence ID" value="NZ_CP119563.1"/>
</dbReference>
<accession>A0A1G7QIM2</accession>
<evidence type="ECO:0000313" key="2">
    <source>
        <dbReference type="Proteomes" id="UP000183812"/>
    </source>
</evidence>
<name>A0A1G7QIM2_RHOCA</name>
<evidence type="ECO:0000313" key="1">
    <source>
        <dbReference type="EMBL" id="SDF98318.1"/>
    </source>
</evidence>
<dbReference type="AlphaFoldDB" id="A0A1G7QIM2"/>
<protein>
    <submittedName>
        <fullName evidence="1">Methyltransferase domain-containing protein</fullName>
    </submittedName>
</protein>
<dbReference type="SUPFAM" id="SSF53335">
    <property type="entry name" value="S-adenosyl-L-methionine-dependent methyltransferases"/>
    <property type="match status" value="1"/>
</dbReference>